<dbReference type="PROSITE" id="PS50158">
    <property type="entry name" value="ZF_CCHC"/>
    <property type="match status" value="1"/>
</dbReference>
<dbReference type="AlphaFoldDB" id="A0A445EDQ4"/>
<organism evidence="4 5">
    <name type="scientific">Arachis hypogaea</name>
    <name type="common">Peanut</name>
    <dbReference type="NCBI Taxonomy" id="3818"/>
    <lineage>
        <taxon>Eukaryota</taxon>
        <taxon>Viridiplantae</taxon>
        <taxon>Streptophyta</taxon>
        <taxon>Embryophyta</taxon>
        <taxon>Tracheophyta</taxon>
        <taxon>Spermatophyta</taxon>
        <taxon>Magnoliopsida</taxon>
        <taxon>eudicotyledons</taxon>
        <taxon>Gunneridae</taxon>
        <taxon>Pentapetalae</taxon>
        <taxon>rosids</taxon>
        <taxon>fabids</taxon>
        <taxon>Fabales</taxon>
        <taxon>Fabaceae</taxon>
        <taxon>Papilionoideae</taxon>
        <taxon>50 kb inversion clade</taxon>
        <taxon>dalbergioids sensu lato</taxon>
        <taxon>Dalbergieae</taxon>
        <taxon>Pterocarpus clade</taxon>
        <taxon>Arachis</taxon>
    </lineage>
</organism>
<keyword evidence="1" id="KW-0863">Zinc-finger</keyword>
<dbReference type="InterPro" id="IPR036875">
    <property type="entry name" value="Znf_CCHC_sf"/>
</dbReference>
<dbReference type="GO" id="GO:0008270">
    <property type="term" value="F:zinc ion binding"/>
    <property type="evidence" value="ECO:0007669"/>
    <property type="project" value="UniProtKB-KW"/>
</dbReference>
<evidence type="ECO:0000256" key="2">
    <source>
        <dbReference type="SAM" id="MobiDB-lite"/>
    </source>
</evidence>
<dbReference type="Gene3D" id="4.10.60.10">
    <property type="entry name" value="Zinc finger, CCHC-type"/>
    <property type="match status" value="1"/>
</dbReference>
<evidence type="ECO:0000259" key="3">
    <source>
        <dbReference type="PROSITE" id="PS50158"/>
    </source>
</evidence>
<feature type="domain" description="CCHC-type" evidence="3">
    <location>
        <begin position="188"/>
        <end position="202"/>
    </location>
</feature>
<evidence type="ECO:0000313" key="4">
    <source>
        <dbReference type="EMBL" id="RYR73395.1"/>
    </source>
</evidence>
<gene>
    <name evidence="4" type="ORF">Ahy_A02g007736</name>
</gene>
<keyword evidence="1" id="KW-0862">Zinc</keyword>
<feature type="compositionally biased region" description="Basic residues" evidence="2">
    <location>
        <begin position="117"/>
        <end position="133"/>
    </location>
</feature>
<feature type="compositionally biased region" description="Basic and acidic residues" evidence="2">
    <location>
        <begin position="99"/>
        <end position="115"/>
    </location>
</feature>
<feature type="compositionally biased region" description="Basic and acidic residues" evidence="2">
    <location>
        <begin position="144"/>
        <end position="155"/>
    </location>
</feature>
<reference evidence="4 5" key="1">
    <citation type="submission" date="2019-01" db="EMBL/GenBank/DDBJ databases">
        <title>Sequencing of cultivated peanut Arachis hypogaea provides insights into genome evolution and oil improvement.</title>
        <authorList>
            <person name="Chen X."/>
        </authorList>
    </citation>
    <scope>NUCLEOTIDE SEQUENCE [LARGE SCALE GENOMIC DNA]</scope>
    <source>
        <strain evidence="5">cv. Fuhuasheng</strain>
        <tissue evidence="4">Leaves</tissue>
    </source>
</reference>
<keyword evidence="1" id="KW-0479">Metal-binding</keyword>
<comment type="caution">
    <text evidence="4">The sequence shown here is derived from an EMBL/GenBank/DDBJ whole genome shotgun (WGS) entry which is preliminary data.</text>
</comment>
<dbReference type="SUPFAM" id="SSF57756">
    <property type="entry name" value="Retrovirus zinc finger-like domains"/>
    <property type="match status" value="1"/>
</dbReference>
<name>A0A445EDQ4_ARAHY</name>
<sequence length="235" mass="26144">MMPRGHSRGRNRGQGRRGNEVTILIDSLSDFVTAMTSAVAAAIGVVAVATSQALDRMETQARIGNEGGNEYEGGNNISSIVVPMGYPEQVNTGPATGESSRRTEVSKSDRRESFTKKNGKKITPRSQSFKKGRYVTSHSQRQNNDQRNDNRRGQDLEEQTSTQLEDLKFSRCKKYHAHRPCRVGLGVCYQCGKPGHISRDCPHRKGWDVAESDSQIRCNCELVVEFLTTLHNISM</sequence>
<keyword evidence="5" id="KW-1185">Reference proteome</keyword>
<dbReference type="Pfam" id="PF00098">
    <property type="entry name" value="zf-CCHC"/>
    <property type="match status" value="1"/>
</dbReference>
<dbReference type="InterPro" id="IPR001878">
    <property type="entry name" value="Znf_CCHC"/>
</dbReference>
<dbReference type="EMBL" id="SDMP01000002">
    <property type="protein sequence ID" value="RYR73395.1"/>
    <property type="molecule type" value="Genomic_DNA"/>
</dbReference>
<protein>
    <recommendedName>
        <fullName evidence="3">CCHC-type domain-containing protein</fullName>
    </recommendedName>
</protein>
<evidence type="ECO:0000313" key="5">
    <source>
        <dbReference type="Proteomes" id="UP000289738"/>
    </source>
</evidence>
<evidence type="ECO:0000256" key="1">
    <source>
        <dbReference type="PROSITE-ProRule" id="PRU00047"/>
    </source>
</evidence>
<dbReference type="GO" id="GO:0003676">
    <property type="term" value="F:nucleic acid binding"/>
    <property type="evidence" value="ECO:0007669"/>
    <property type="project" value="InterPro"/>
</dbReference>
<dbReference type="SMART" id="SM00343">
    <property type="entry name" value="ZnF_C2HC"/>
    <property type="match status" value="1"/>
</dbReference>
<proteinExistence type="predicted"/>
<feature type="region of interest" description="Disordered" evidence="2">
    <location>
        <begin position="85"/>
        <end position="161"/>
    </location>
</feature>
<accession>A0A445EDQ4</accession>
<dbReference type="Proteomes" id="UP000289738">
    <property type="component" value="Chromosome A02"/>
</dbReference>
<feature type="compositionally biased region" description="Polar residues" evidence="2">
    <location>
        <begin position="89"/>
        <end position="98"/>
    </location>
</feature>